<evidence type="ECO:0000313" key="1">
    <source>
        <dbReference type="EMBL" id="PKU48053.1"/>
    </source>
</evidence>
<dbReference type="OrthoDB" id="10063195at2759"/>
<dbReference type="AlphaFoldDB" id="A0A2I0UPT4"/>
<reference evidence="2" key="2">
    <citation type="submission" date="2017-12" db="EMBL/GenBank/DDBJ databases">
        <title>Genome sequence of the Bar-tailed Godwit (Limosa lapponica baueri).</title>
        <authorList>
            <person name="Lima N.C.B."/>
            <person name="Parody-Merino A.M."/>
            <person name="Battley P.F."/>
            <person name="Fidler A.E."/>
            <person name="Prosdocimi F."/>
        </authorList>
    </citation>
    <scope>NUCLEOTIDE SEQUENCE [LARGE SCALE GENOMIC DNA]</scope>
</reference>
<keyword evidence="1" id="KW-0548">Nucleotidyltransferase</keyword>
<proteinExistence type="predicted"/>
<evidence type="ECO:0000313" key="2">
    <source>
        <dbReference type="Proteomes" id="UP000233556"/>
    </source>
</evidence>
<dbReference type="EMBL" id="KZ505661">
    <property type="protein sequence ID" value="PKU48053.1"/>
    <property type="molecule type" value="Genomic_DNA"/>
</dbReference>
<sequence>MIEFLIVREARSGVSRTATKDFQRADRGLFRIILSAIRRHMKDNQVIRPSQHGFMKGKSCLANLISFYDKVTCLVDDRKAVAVVYLDFSKAFDMFSRSILLEKLDVHVSEAAPSVSDIVCVVYAMMVIPAKKAALALPLSSSGFGNGSLRFPSVHLIVAEDPRLTLNFTPGYPSPAERLHHSQKLISSHFESSYFDLAVYRKHNSSKPSSR</sequence>
<reference evidence="2" key="1">
    <citation type="submission" date="2017-11" db="EMBL/GenBank/DDBJ databases">
        <authorList>
            <person name="Lima N.C."/>
            <person name="Parody-Merino A.M."/>
            <person name="Battley P.F."/>
            <person name="Fidler A.E."/>
            <person name="Prosdocimi F."/>
        </authorList>
    </citation>
    <scope>NUCLEOTIDE SEQUENCE [LARGE SCALE GENOMIC DNA]</scope>
</reference>
<name>A0A2I0UPT4_LIMLA</name>
<dbReference type="PANTHER" id="PTHR33332">
    <property type="entry name" value="REVERSE TRANSCRIPTASE DOMAIN-CONTAINING PROTEIN"/>
    <property type="match status" value="1"/>
</dbReference>
<dbReference type="Proteomes" id="UP000233556">
    <property type="component" value="Unassembled WGS sequence"/>
</dbReference>
<gene>
    <name evidence="1" type="ORF">llap_1610</name>
</gene>
<keyword evidence="2" id="KW-1185">Reference proteome</keyword>
<accession>A0A2I0UPT4</accession>
<keyword evidence="1" id="KW-0695">RNA-directed DNA polymerase</keyword>
<keyword evidence="1" id="KW-0808">Transferase</keyword>
<protein>
    <submittedName>
        <fullName evidence="1">Rna-directed dna polymerase from mobile element jockey-like</fullName>
    </submittedName>
</protein>
<dbReference type="GO" id="GO:0003964">
    <property type="term" value="F:RNA-directed DNA polymerase activity"/>
    <property type="evidence" value="ECO:0007669"/>
    <property type="project" value="UniProtKB-KW"/>
</dbReference>
<organism evidence="1 2">
    <name type="scientific">Limosa lapponica baueri</name>
    <dbReference type="NCBI Taxonomy" id="1758121"/>
    <lineage>
        <taxon>Eukaryota</taxon>
        <taxon>Metazoa</taxon>
        <taxon>Chordata</taxon>
        <taxon>Craniata</taxon>
        <taxon>Vertebrata</taxon>
        <taxon>Euteleostomi</taxon>
        <taxon>Archelosauria</taxon>
        <taxon>Archosauria</taxon>
        <taxon>Dinosauria</taxon>
        <taxon>Saurischia</taxon>
        <taxon>Theropoda</taxon>
        <taxon>Coelurosauria</taxon>
        <taxon>Aves</taxon>
        <taxon>Neognathae</taxon>
        <taxon>Neoaves</taxon>
        <taxon>Charadriiformes</taxon>
        <taxon>Scolopacidae</taxon>
        <taxon>Limosa</taxon>
    </lineage>
</organism>